<dbReference type="AlphaFoldDB" id="A0A152A3A7"/>
<name>A0A152A3A7_TIELA</name>
<keyword evidence="3 6" id="KW-1133">Transmembrane helix</keyword>
<feature type="domain" description="HTTM-like" evidence="7">
    <location>
        <begin position="80"/>
        <end position="393"/>
    </location>
</feature>
<evidence type="ECO:0000256" key="2">
    <source>
        <dbReference type="ARBA" id="ARBA00022692"/>
    </source>
</evidence>
<dbReference type="PANTHER" id="PTHR39535:SF1">
    <property type="entry name" value="HTTM DOMAIN-CONTAINING PROTEIN"/>
    <property type="match status" value="1"/>
</dbReference>
<sequence length="716" mass="83011">MIGINIGNSNNSNEYDDIVTPGVQTPNGKSSVSSSPTLSGFSDNEQQQHSDFKSQLANNYGNFKVPVIGSNPLTDRIIQLLGCDLRSLAAARVGLALLVVLDVYTRSRYTYDHYTDLGVLPAQQVVDSNPNHWSLFFINSSTFFANFLFTIYAIAGFTWMIGYRTKLSNFIVWVMMTSVHVRNPLVLNGGDDFFRLMIFWCMFLPTGAKFSIDSLMNLEYHNKPRNNDSTSLNISSNSENAGKQTTPIITTNPTFPSTDSQGKYYLSFATIAIMVQFCVVYYSTAYLKTGKEWNSEYSSVWIALHLDQFATRLGIWLRPFIKLGMFLTWFTIKFEWYGALLFFIPFKKVHAICRTIGAFGFMCMHIGFGSCLELGFFMYIPVASVMVFLPSWFWDTLLNWMSTPVRLNSVIYFKSNSDQVKRLLTLYKSFFLLHSTPIVQVYRQDFDQESQTQDSKLSIYQEMSDQNSWFAVANNITQTRVYGYQAFTQLIRLSPVLRFFSILVETKLFKSIYTYISTKSPSTFIYKVTNKVYPTTPQAHSRRWYIEIFCLFTIVFVINWNLAGLYDYNVPNSIRWFAPTLRLEQYWSMFSPYPSKDNGWLVIPAILNNGAEVDLYTHGLPVTYDKPELISQTFPTQRWRKYLMNLQSASHKERRLHYGRYLCREWNWYGRHPEEAHIKSFRILFMYEIIPDMPTAENPNPTKHKAEPLELWSHQC</sequence>
<feature type="transmembrane region" description="Helical" evidence="6">
    <location>
        <begin position="544"/>
        <end position="566"/>
    </location>
</feature>
<dbReference type="InterPro" id="IPR011020">
    <property type="entry name" value="HTTM-like"/>
</dbReference>
<feature type="transmembrane region" description="Helical" evidence="6">
    <location>
        <begin position="264"/>
        <end position="284"/>
    </location>
</feature>
<evidence type="ECO:0000313" key="8">
    <source>
        <dbReference type="EMBL" id="KYR00587.1"/>
    </source>
</evidence>
<organism evidence="8 9">
    <name type="scientific">Tieghemostelium lacteum</name>
    <name type="common">Slime mold</name>
    <name type="synonym">Dictyostelium lacteum</name>
    <dbReference type="NCBI Taxonomy" id="361077"/>
    <lineage>
        <taxon>Eukaryota</taxon>
        <taxon>Amoebozoa</taxon>
        <taxon>Evosea</taxon>
        <taxon>Eumycetozoa</taxon>
        <taxon>Dictyostelia</taxon>
        <taxon>Dictyosteliales</taxon>
        <taxon>Raperosteliaceae</taxon>
        <taxon>Tieghemostelium</taxon>
    </lineage>
</organism>
<accession>A0A152A3A7</accession>
<evidence type="ECO:0000256" key="6">
    <source>
        <dbReference type="SAM" id="Phobius"/>
    </source>
</evidence>
<keyword evidence="2 6" id="KW-0812">Transmembrane</keyword>
<feature type="transmembrane region" description="Helical" evidence="6">
    <location>
        <begin position="374"/>
        <end position="394"/>
    </location>
</feature>
<feature type="region of interest" description="Disordered" evidence="5">
    <location>
        <begin position="15"/>
        <end position="45"/>
    </location>
</feature>
<keyword evidence="9" id="KW-1185">Reference proteome</keyword>
<feature type="transmembrane region" description="Helical" evidence="6">
    <location>
        <begin position="193"/>
        <end position="212"/>
    </location>
</feature>
<dbReference type="GO" id="GO:0012505">
    <property type="term" value="C:endomembrane system"/>
    <property type="evidence" value="ECO:0007669"/>
    <property type="project" value="UniProtKB-SubCell"/>
</dbReference>
<reference evidence="8 9" key="1">
    <citation type="submission" date="2015-12" db="EMBL/GenBank/DDBJ databases">
        <title>Dictyostelia acquired genes for synthesis and detection of signals that induce cell-type specialization by lateral gene transfer from prokaryotes.</title>
        <authorList>
            <person name="Gloeckner G."/>
            <person name="Schaap P."/>
        </authorList>
    </citation>
    <scope>NUCLEOTIDE SEQUENCE [LARGE SCALE GENOMIC DNA]</scope>
    <source>
        <strain evidence="8 9">TK</strain>
    </source>
</reference>
<dbReference type="Proteomes" id="UP000076078">
    <property type="component" value="Unassembled WGS sequence"/>
</dbReference>
<evidence type="ECO:0000313" key="9">
    <source>
        <dbReference type="Proteomes" id="UP000076078"/>
    </source>
</evidence>
<dbReference type="InterPro" id="IPR052964">
    <property type="entry name" value="Sporulation_signal_mat"/>
</dbReference>
<dbReference type="OrthoDB" id="16379at2759"/>
<proteinExistence type="predicted"/>
<evidence type="ECO:0000256" key="4">
    <source>
        <dbReference type="ARBA" id="ARBA00023136"/>
    </source>
</evidence>
<gene>
    <name evidence="8" type="ORF">DLAC_02606</name>
</gene>
<feature type="transmembrane region" description="Helical" evidence="6">
    <location>
        <begin position="133"/>
        <end position="155"/>
    </location>
</feature>
<dbReference type="OMA" id="NMQWRTY"/>
<comment type="subcellular location">
    <subcellularLocation>
        <location evidence="1">Endomembrane system</location>
        <topology evidence="1">Multi-pass membrane protein</topology>
    </subcellularLocation>
</comment>
<keyword evidence="4 6" id="KW-0472">Membrane</keyword>
<dbReference type="SMART" id="SM00752">
    <property type="entry name" value="HTTM"/>
    <property type="match status" value="1"/>
</dbReference>
<evidence type="ECO:0000256" key="3">
    <source>
        <dbReference type="ARBA" id="ARBA00022989"/>
    </source>
</evidence>
<protein>
    <recommendedName>
        <fullName evidence="7">HTTM-like domain-containing protein</fullName>
    </recommendedName>
</protein>
<feature type="compositionally biased region" description="Polar residues" evidence="5">
    <location>
        <begin position="22"/>
        <end position="45"/>
    </location>
</feature>
<dbReference type="InParanoid" id="A0A152A3A7"/>
<feature type="transmembrane region" description="Helical" evidence="6">
    <location>
        <begin position="323"/>
        <end position="344"/>
    </location>
</feature>
<comment type="caution">
    <text evidence="8">The sequence shown here is derived from an EMBL/GenBank/DDBJ whole genome shotgun (WGS) entry which is preliminary data.</text>
</comment>
<dbReference type="EMBL" id="LODT01000013">
    <property type="protein sequence ID" value="KYR00587.1"/>
    <property type="molecule type" value="Genomic_DNA"/>
</dbReference>
<evidence type="ECO:0000259" key="7">
    <source>
        <dbReference type="SMART" id="SM00752"/>
    </source>
</evidence>
<dbReference type="PANTHER" id="PTHR39535">
    <property type="entry name" value="SPORULATION-DELAYING PROTEIN SDPB"/>
    <property type="match status" value="1"/>
</dbReference>
<evidence type="ECO:0000256" key="1">
    <source>
        <dbReference type="ARBA" id="ARBA00004127"/>
    </source>
</evidence>
<evidence type="ECO:0000256" key="5">
    <source>
        <dbReference type="SAM" id="MobiDB-lite"/>
    </source>
</evidence>